<gene>
    <name evidence="5" type="ORF">TRIADDRAFT_54414</name>
</gene>
<dbReference type="RefSeq" id="XP_002110952.1">
    <property type="nucleotide sequence ID" value="XM_002110916.1"/>
</dbReference>
<dbReference type="SMART" id="SM00364">
    <property type="entry name" value="LRR_BAC"/>
    <property type="match status" value="4"/>
</dbReference>
<dbReference type="SUPFAM" id="SSF52058">
    <property type="entry name" value="L domain-like"/>
    <property type="match status" value="1"/>
</dbReference>
<dbReference type="Proteomes" id="UP000009022">
    <property type="component" value="Unassembled WGS sequence"/>
</dbReference>
<reference evidence="5 6" key="1">
    <citation type="journal article" date="2008" name="Nature">
        <title>The Trichoplax genome and the nature of placozoans.</title>
        <authorList>
            <person name="Srivastava M."/>
            <person name="Begovic E."/>
            <person name="Chapman J."/>
            <person name="Putnam N.H."/>
            <person name="Hellsten U."/>
            <person name="Kawashima T."/>
            <person name="Kuo A."/>
            <person name="Mitros T."/>
            <person name="Salamov A."/>
            <person name="Carpenter M.L."/>
            <person name="Signorovitch A.Y."/>
            <person name="Moreno M.A."/>
            <person name="Kamm K."/>
            <person name="Grimwood J."/>
            <person name="Schmutz J."/>
            <person name="Shapiro H."/>
            <person name="Grigoriev I.V."/>
            <person name="Buss L.W."/>
            <person name="Schierwater B."/>
            <person name="Dellaporta S.L."/>
            <person name="Rokhsar D.S."/>
        </authorList>
    </citation>
    <scope>NUCLEOTIDE SEQUENCE [LARGE SCALE GENOMIC DNA]</scope>
    <source>
        <strain evidence="5 6">Grell-BS-1999</strain>
    </source>
</reference>
<dbReference type="AlphaFoldDB" id="B3RRY9"/>
<dbReference type="Gene3D" id="3.50.40.10">
    <property type="entry name" value="Phenylalanyl-trna Synthetase, Chain B, domain 3"/>
    <property type="match status" value="1"/>
</dbReference>
<name>B3RRY9_TRIAD</name>
<feature type="domain" description="B3/B4 tRNA-binding" evidence="4">
    <location>
        <begin position="300"/>
        <end position="477"/>
    </location>
</feature>
<dbReference type="InterPro" id="IPR003591">
    <property type="entry name" value="Leu-rich_rpt_typical-subtyp"/>
</dbReference>
<organism evidence="5 6">
    <name type="scientific">Trichoplax adhaerens</name>
    <name type="common">Trichoplax reptans</name>
    <dbReference type="NCBI Taxonomy" id="10228"/>
    <lineage>
        <taxon>Eukaryota</taxon>
        <taxon>Metazoa</taxon>
        <taxon>Placozoa</taxon>
        <taxon>Uniplacotomia</taxon>
        <taxon>Trichoplacea</taxon>
        <taxon>Trichoplacidae</taxon>
        <taxon>Trichoplax</taxon>
    </lineage>
</organism>
<dbReference type="OMA" id="YDVKPPT"/>
<keyword evidence="2" id="KW-0677">Repeat</keyword>
<dbReference type="STRING" id="10228.B3RRY9"/>
<dbReference type="eggNOG" id="KOG2472">
    <property type="taxonomic scope" value="Eukaryota"/>
</dbReference>
<dbReference type="GO" id="GO:0006432">
    <property type="term" value="P:phenylalanyl-tRNA aminoacylation"/>
    <property type="evidence" value="ECO:0007669"/>
    <property type="project" value="InterPro"/>
</dbReference>
<dbReference type="PhylomeDB" id="B3RRY9"/>
<dbReference type="PANTHER" id="PTHR10947">
    <property type="entry name" value="PHENYLALANYL-TRNA SYNTHETASE BETA CHAIN AND LEUCINE-RICH REPEAT-CONTAINING PROTEIN 47"/>
    <property type="match status" value="1"/>
</dbReference>
<dbReference type="CTD" id="6751642"/>
<dbReference type="GeneID" id="6751642"/>
<dbReference type="Pfam" id="PF23598">
    <property type="entry name" value="LRR_14"/>
    <property type="match status" value="1"/>
</dbReference>
<dbReference type="GO" id="GO:0003723">
    <property type="term" value="F:RNA binding"/>
    <property type="evidence" value="ECO:0007669"/>
    <property type="project" value="InterPro"/>
</dbReference>
<dbReference type="EMBL" id="DS985243">
    <property type="protein sequence ID" value="EDV26956.1"/>
    <property type="molecule type" value="Genomic_DNA"/>
</dbReference>
<evidence type="ECO:0000313" key="5">
    <source>
        <dbReference type="EMBL" id="EDV26956.1"/>
    </source>
</evidence>
<dbReference type="InterPro" id="IPR055414">
    <property type="entry name" value="LRR_R13L4/SHOC2-like"/>
</dbReference>
<dbReference type="FunCoup" id="B3RRY9">
    <property type="interactions" value="1969"/>
</dbReference>
<sequence>MDDQNWPEIDTVVQERRYELVLHGSNINARIEKHGGLHANICKLTNLNFLRISHTCLSQLPEDIGNLINLKNLILDHNKLTSIPSSIGQFTKLKLLDLSYNNLEKLPHEIGQLEQLTDLNLVCNQLMDLPASMGQLAALTRINVSNNKLSQLPNQFYHASNLCEFRAANNTIHGVTDAIASLNQLKTLDFTGNKIELVPHQIALCSKLKELTLMDNPIKDRKCIKLTKQNNSKLLIEYLRNCNKKATADSQISKKGAGKSPDQADNDTSANSEDQLIALEVRILPTPDIKIYSAGNVLDVRPYIVCCILKGVDFSREDVFKKFIALQTKLHDTICDKRMLATIATHDYSKVEFPLSYQAEAPEKISIIPLDKECAVTAKQFIDQLVKDSNVTGQAKRKNKNSGLQKYLTLVKESKILACLIDCKSNVISLPPLVNSEKTKISPASKEILLEVTSSKSLAACKKVMNTLIENIAELVINSDKVLESEPKSILLEQVRVGNQEGSLKVVYPSRTDLTNFRKEISIQRA</sequence>
<dbReference type="Gene3D" id="3.80.10.10">
    <property type="entry name" value="Ribonuclease Inhibitor"/>
    <property type="match status" value="1"/>
</dbReference>
<dbReference type="InterPro" id="IPR001611">
    <property type="entry name" value="Leu-rich_rpt"/>
</dbReference>
<dbReference type="InParanoid" id="B3RRY9"/>
<dbReference type="KEGG" id="tad:TRIADDRAFT_54414"/>
<dbReference type="InterPro" id="IPR020825">
    <property type="entry name" value="Phe-tRNA_synthase-like_B3/B4"/>
</dbReference>
<dbReference type="PROSITE" id="PS51450">
    <property type="entry name" value="LRR"/>
    <property type="match status" value="2"/>
</dbReference>
<dbReference type="InterPro" id="IPR045060">
    <property type="entry name" value="Phe-tRNA-ligase_IIc_bsu"/>
</dbReference>
<dbReference type="InterPro" id="IPR032675">
    <property type="entry name" value="LRR_dom_sf"/>
</dbReference>
<dbReference type="SMART" id="SM00369">
    <property type="entry name" value="LRR_TYP"/>
    <property type="match status" value="5"/>
</dbReference>
<dbReference type="InterPro" id="IPR005146">
    <property type="entry name" value="B3/B4_tRNA-bd"/>
</dbReference>
<feature type="region of interest" description="Disordered" evidence="3">
    <location>
        <begin position="250"/>
        <end position="270"/>
    </location>
</feature>
<proteinExistence type="predicted"/>
<protein>
    <recommendedName>
        <fullName evidence="4">B3/B4 tRNA-binding domain-containing protein</fullName>
    </recommendedName>
</protein>
<keyword evidence="1" id="KW-0433">Leucine-rich repeat</keyword>
<dbReference type="PANTHER" id="PTHR10947:SF3">
    <property type="entry name" value="LEUCINE-RICH REPEAT-CONTAINING PROTEIN 47"/>
    <property type="match status" value="1"/>
</dbReference>
<evidence type="ECO:0000256" key="3">
    <source>
        <dbReference type="SAM" id="MobiDB-lite"/>
    </source>
</evidence>
<evidence type="ECO:0000256" key="2">
    <source>
        <dbReference type="ARBA" id="ARBA00022737"/>
    </source>
</evidence>
<dbReference type="HOGENOM" id="CLU_034522_0_0_1"/>
<accession>B3RRY9</accession>
<evidence type="ECO:0000259" key="4">
    <source>
        <dbReference type="SMART" id="SM00873"/>
    </source>
</evidence>
<dbReference type="OrthoDB" id="67933at2759"/>
<evidence type="ECO:0000256" key="1">
    <source>
        <dbReference type="ARBA" id="ARBA00022614"/>
    </source>
</evidence>
<dbReference type="GO" id="GO:0004826">
    <property type="term" value="F:phenylalanine-tRNA ligase activity"/>
    <property type="evidence" value="ECO:0007669"/>
    <property type="project" value="InterPro"/>
</dbReference>
<keyword evidence="6" id="KW-1185">Reference proteome</keyword>
<evidence type="ECO:0000313" key="6">
    <source>
        <dbReference type="Proteomes" id="UP000009022"/>
    </source>
</evidence>
<dbReference type="SMART" id="SM00873">
    <property type="entry name" value="B3_4"/>
    <property type="match status" value="1"/>
</dbReference>